<name>A0A3D9Z1N1_9HYPH</name>
<dbReference type="PROSITE" id="PS51318">
    <property type="entry name" value="TAT"/>
    <property type="match status" value="1"/>
</dbReference>
<keyword evidence="3" id="KW-1185">Reference proteome</keyword>
<organism evidence="2 3">
    <name type="scientific">Methylovirgula ligni</name>
    <dbReference type="NCBI Taxonomy" id="569860"/>
    <lineage>
        <taxon>Bacteria</taxon>
        <taxon>Pseudomonadati</taxon>
        <taxon>Pseudomonadota</taxon>
        <taxon>Alphaproteobacteria</taxon>
        <taxon>Hyphomicrobiales</taxon>
        <taxon>Beijerinckiaceae</taxon>
        <taxon>Methylovirgula</taxon>
    </lineage>
</organism>
<dbReference type="InterPro" id="IPR037165">
    <property type="entry name" value="AldOxase/xan_DH_Mopterin-bd_sf"/>
</dbReference>
<dbReference type="SUPFAM" id="SSF56003">
    <property type="entry name" value="Molybdenum cofactor-binding domain"/>
    <property type="match status" value="2"/>
</dbReference>
<evidence type="ECO:0000313" key="2">
    <source>
        <dbReference type="EMBL" id="REF88981.1"/>
    </source>
</evidence>
<sequence length="718" mass="76873">MGYDMPSRRFVLKAGAAAGGGLLLGLHLPSLARATAAPGAMDLAPNAFVRIDTHGTITLILPHTEFGQGIYTSSAMLMGEELDVGLDQIAVETAPPDIKHYIDPILGDEATGGSVSTRADWVRLREAAAVARTLMVAAAAKRWNVDPATCRVERGVIHDATGRSLAYGDVVSDAAQLPVPANVKLKDPSQFKLIGTSAKRIDTPSKVNGTAIYGIDIIVPNMRFGTVAITPVKGGKLASMDEAAARHVPGVQDVIRNDEGDAVAVIGDHMWAAKQGLEALNLKWDAGENGDVTLETIISTMDRASHNKGVVAKKEGDAAAAIRGAATQLSAIYQSPFLSHSPMEPLNCTLHIKPDSAEIWLGTQVPVRAQKAVAKVAGLPQDKVTVHNQLMGGAFGRRLDIDSVEVAASIAKHVSYPVKLVWTREEDLRHDYYRPYYYDRVAAGLDADGKLVGRTHRVTGPSILARWAPPAFKNGLDDDAVLCAAETPYEIPNEYVDYVRDEPRAMNTSWWRGVGPTHNLFVVESFIDELAHAAKQDPVEFRRGMLKTNPRALAVLNLAAEKSDWGSPLPRGTGRGVELQFAFGSYLCCVLEVEVTPPGEISVRRAVVAIDCGMTVNPDTVQAQIQGGLILGLGTAMYNEITLTGGAIDQSNFHDYRAMRINEAPKIEVYQIRNSEKPGGIGETGTAAAAPALGNAIFAATGKRLRRLPFGRGQLSGT</sequence>
<reference evidence="2 3" key="1">
    <citation type="submission" date="2018-08" db="EMBL/GenBank/DDBJ databases">
        <title>Genomic Encyclopedia of Type Strains, Phase IV (KMG-IV): sequencing the most valuable type-strain genomes for metagenomic binning, comparative biology and taxonomic classification.</title>
        <authorList>
            <person name="Goeker M."/>
        </authorList>
    </citation>
    <scope>NUCLEOTIDE SEQUENCE [LARGE SCALE GENOMIC DNA]</scope>
    <source>
        <strain evidence="2 3">BW863</strain>
    </source>
</reference>
<protein>
    <submittedName>
        <fullName evidence="2">Isoquinoline 1-oxidoreductase beta subunit</fullName>
    </submittedName>
</protein>
<comment type="caution">
    <text evidence="2">The sequence shown here is derived from an EMBL/GenBank/DDBJ whole genome shotgun (WGS) entry which is preliminary data.</text>
</comment>
<proteinExistence type="predicted"/>
<evidence type="ECO:0000259" key="1">
    <source>
        <dbReference type="SMART" id="SM01008"/>
    </source>
</evidence>
<dbReference type="GO" id="GO:0016491">
    <property type="term" value="F:oxidoreductase activity"/>
    <property type="evidence" value="ECO:0007669"/>
    <property type="project" value="InterPro"/>
</dbReference>
<gene>
    <name evidence="2" type="ORF">DES32_0194</name>
</gene>
<dbReference type="Proteomes" id="UP000256900">
    <property type="component" value="Unassembled WGS sequence"/>
</dbReference>
<dbReference type="PANTHER" id="PTHR47495">
    <property type="entry name" value="ALDEHYDE DEHYDROGENASE"/>
    <property type="match status" value="1"/>
</dbReference>
<accession>A0A3D9Z1N1</accession>
<dbReference type="InterPro" id="IPR006311">
    <property type="entry name" value="TAT_signal"/>
</dbReference>
<dbReference type="InterPro" id="IPR008274">
    <property type="entry name" value="AldOxase/xan_DH_MoCoBD1"/>
</dbReference>
<dbReference type="InterPro" id="IPR046867">
    <property type="entry name" value="AldOxase/xan_DH_MoCoBD2"/>
</dbReference>
<dbReference type="InterPro" id="IPR000674">
    <property type="entry name" value="Ald_Oxase/Xan_DH_a/b"/>
</dbReference>
<dbReference type="PANTHER" id="PTHR47495:SF2">
    <property type="entry name" value="ALDEHYDE DEHYDROGENASE"/>
    <property type="match status" value="1"/>
</dbReference>
<dbReference type="OrthoDB" id="9767994at2"/>
<dbReference type="AlphaFoldDB" id="A0A3D9Z1N1"/>
<evidence type="ECO:0000313" key="3">
    <source>
        <dbReference type="Proteomes" id="UP000256900"/>
    </source>
</evidence>
<dbReference type="InterPro" id="IPR012368">
    <property type="entry name" value="OxRdtase_Mopterin-bd_su_IorB"/>
</dbReference>
<dbReference type="EMBL" id="QUMO01000001">
    <property type="protein sequence ID" value="REF88981.1"/>
    <property type="molecule type" value="Genomic_DNA"/>
</dbReference>
<dbReference type="PIRSF" id="PIRSF036389">
    <property type="entry name" value="IOR_B"/>
    <property type="match status" value="1"/>
</dbReference>
<dbReference type="Gene3D" id="3.30.365.10">
    <property type="entry name" value="Aldehyde oxidase/xanthine dehydrogenase, molybdopterin binding domain"/>
    <property type="match status" value="4"/>
</dbReference>
<dbReference type="SMART" id="SM01008">
    <property type="entry name" value="Ald_Xan_dh_C"/>
    <property type="match status" value="1"/>
</dbReference>
<dbReference type="RefSeq" id="WP_115834814.1">
    <property type="nucleotide sequence ID" value="NZ_CP025086.1"/>
</dbReference>
<feature type="domain" description="Aldehyde oxidase/xanthine dehydrogenase a/b hammerhead" evidence="1">
    <location>
        <begin position="208"/>
        <end position="288"/>
    </location>
</feature>
<dbReference type="Gene3D" id="3.90.1170.50">
    <property type="entry name" value="Aldehyde oxidase/xanthine dehydrogenase, a/b hammerhead"/>
    <property type="match status" value="1"/>
</dbReference>
<dbReference type="InterPro" id="IPR052516">
    <property type="entry name" value="N-heterocyclic_Hydroxylase"/>
</dbReference>
<dbReference type="Pfam" id="PF20256">
    <property type="entry name" value="MoCoBD_2"/>
    <property type="match status" value="2"/>
</dbReference>
<dbReference type="Pfam" id="PF02738">
    <property type="entry name" value="MoCoBD_1"/>
    <property type="match status" value="1"/>
</dbReference>